<keyword evidence="10" id="KW-1185">Reference proteome</keyword>
<evidence type="ECO:0000256" key="6">
    <source>
        <dbReference type="ARBA" id="ARBA00023329"/>
    </source>
</evidence>
<comment type="function">
    <text evidence="1 7">Clathrin is the major protein of the polyhedral coat of coated pits and vesicles.</text>
</comment>
<keyword evidence="6 7" id="KW-0968">Cytoplasmic vesicle</keyword>
<dbReference type="GO" id="GO:0072583">
    <property type="term" value="P:clathrin-dependent endocytosis"/>
    <property type="evidence" value="ECO:0007669"/>
    <property type="project" value="TreeGrafter"/>
</dbReference>
<dbReference type="GO" id="GO:0005198">
    <property type="term" value="F:structural molecule activity"/>
    <property type="evidence" value="ECO:0007669"/>
    <property type="project" value="InterPro"/>
</dbReference>
<dbReference type="PANTHER" id="PTHR10639:SF24">
    <property type="entry name" value="CLATHRIN LIGHT CHAIN 3"/>
    <property type="match status" value="1"/>
</dbReference>
<dbReference type="Proteomes" id="UP000595140">
    <property type="component" value="Unassembled WGS sequence"/>
</dbReference>
<protein>
    <recommendedName>
        <fullName evidence="7">Clathrin light chain</fullName>
    </recommendedName>
</protein>
<dbReference type="PANTHER" id="PTHR10639">
    <property type="entry name" value="CLATHRIN LIGHT CHAIN"/>
    <property type="match status" value="1"/>
</dbReference>
<dbReference type="InterPro" id="IPR000996">
    <property type="entry name" value="Clathrin_L-chain"/>
</dbReference>
<evidence type="ECO:0000313" key="9">
    <source>
        <dbReference type="EMBL" id="VFQ72832.1"/>
    </source>
</evidence>
<keyword evidence="4 7" id="KW-0472">Membrane</keyword>
<dbReference type="GO" id="GO:0030132">
    <property type="term" value="C:clathrin coat of coated pit"/>
    <property type="evidence" value="ECO:0007669"/>
    <property type="project" value="InterPro"/>
</dbReference>
<gene>
    <name evidence="9" type="ORF">CCAM_LOCUS14608</name>
</gene>
<reference evidence="9 10" key="1">
    <citation type="submission" date="2018-04" db="EMBL/GenBank/DDBJ databases">
        <authorList>
            <person name="Vogel A."/>
        </authorList>
    </citation>
    <scope>NUCLEOTIDE SEQUENCE [LARGE SCALE GENOMIC DNA]</scope>
</reference>
<dbReference type="Pfam" id="PF01086">
    <property type="entry name" value="Clathrin_lg_ch"/>
    <property type="match status" value="1"/>
</dbReference>
<sequence length="282" mass="31190">MSHSRDMTSSYHGSFDQPGGAGGFSYPPLSSQRFESFPNFADSESGKYQAAGDDSPFFVPQHLPSPPQIYSSGGGLGSDPADFSTLQDEKPFDDGFPASNGPILPPPPEIQEEGFALREWRRQNAIQLEKKEKREKELLGQIIDEADSYKVQFYKKRQLAMEANKAACREKERLFIARHEKLHAEADKHYWKAIAELIPNEVPTMEKKGKKSQEKNPAVAITIKGPKPGKPTELSRMRQIVLKLKHNTPPHLMLAPPTATNTTKDAKSGTASPIAIKPIAVA</sequence>
<name>A0A484L8W5_9ASTE</name>
<evidence type="ECO:0000256" key="5">
    <source>
        <dbReference type="ARBA" id="ARBA00023176"/>
    </source>
</evidence>
<dbReference type="GO" id="GO:0030130">
    <property type="term" value="C:clathrin coat of trans-Golgi network vesicle"/>
    <property type="evidence" value="ECO:0007669"/>
    <property type="project" value="InterPro"/>
</dbReference>
<dbReference type="AlphaFoldDB" id="A0A484L8W5"/>
<evidence type="ECO:0000256" key="2">
    <source>
        <dbReference type="ARBA" id="ARBA00004180"/>
    </source>
</evidence>
<evidence type="ECO:0000256" key="7">
    <source>
        <dbReference type="RuleBase" id="RU363137"/>
    </source>
</evidence>
<evidence type="ECO:0000256" key="1">
    <source>
        <dbReference type="ARBA" id="ARBA00003913"/>
    </source>
</evidence>
<proteinExistence type="inferred from homology"/>
<feature type="region of interest" description="Disordered" evidence="8">
    <location>
        <begin position="1"/>
        <end position="77"/>
    </location>
</feature>
<keyword evidence="5 7" id="KW-0168">Coated pit</keyword>
<dbReference type="EMBL" id="OOIL02001116">
    <property type="protein sequence ID" value="VFQ72832.1"/>
    <property type="molecule type" value="Genomic_DNA"/>
</dbReference>
<evidence type="ECO:0000256" key="8">
    <source>
        <dbReference type="SAM" id="MobiDB-lite"/>
    </source>
</evidence>
<dbReference type="GO" id="GO:0032050">
    <property type="term" value="F:clathrin heavy chain binding"/>
    <property type="evidence" value="ECO:0007669"/>
    <property type="project" value="TreeGrafter"/>
</dbReference>
<organism evidence="9 10">
    <name type="scientific">Cuscuta campestris</name>
    <dbReference type="NCBI Taxonomy" id="132261"/>
    <lineage>
        <taxon>Eukaryota</taxon>
        <taxon>Viridiplantae</taxon>
        <taxon>Streptophyta</taxon>
        <taxon>Embryophyta</taxon>
        <taxon>Tracheophyta</taxon>
        <taxon>Spermatophyta</taxon>
        <taxon>Magnoliopsida</taxon>
        <taxon>eudicotyledons</taxon>
        <taxon>Gunneridae</taxon>
        <taxon>Pentapetalae</taxon>
        <taxon>asterids</taxon>
        <taxon>lamiids</taxon>
        <taxon>Solanales</taxon>
        <taxon>Convolvulaceae</taxon>
        <taxon>Cuscuteae</taxon>
        <taxon>Cuscuta</taxon>
        <taxon>Cuscuta subgen. Grammica</taxon>
        <taxon>Cuscuta sect. Cleistogrammica</taxon>
    </lineage>
</organism>
<dbReference type="OrthoDB" id="782264at2759"/>
<feature type="region of interest" description="Disordered" evidence="8">
    <location>
        <begin position="246"/>
        <end position="272"/>
    </location>
</feature>
<evidence type="ECO:0000256" key="3">
    <source>
        <dbReference type="ARBA" id="ARBA00005263"/>
    </source>
</evidence>
<comment type="subcellular location">
    <subcellularLocation>
        <location evidence="2 7">Cytoplasmic vesicle membrane</location>
        <topology evidence="2 7">Peripheral membrane protein</topology>
        <orientation evidence="2 7">Cytoplasmic side</orientation>
    </subcellularLocation>
    <subcellularLocation>
        <location evidence="7">Membrane</location>
        <location evidence="7">Coated pit</location>
        <topology evidence="7">Peripheral membrane protein</topology>
        <orientation evidence="7">Cytoplasmic side</orientation>
    </subcellularLocation>
    <text evidence="7">Cytoplasmic face of coated pits and vesicles.</text>
</comment>
<comment type="similarity">
    <text evidence="3 7">Belongs to the clathrin light chain family.</text>
</comment>
<accession>A0A484L8W5</accession>
<dbReference type="GO" id="GO:0006886">
    <property type="term" value="P:intracellular protein transport"/>
    <property type="evidence" value="ECO:0007669"/>
    <property type="project" value="InterPro"/>
</dbReference>
<evidence type="ECO:0000313" key="10">
    <source>
        <dbReference type="Proteomes" id="UP000595140"/>
    </source>
</evidence>
<evidence type="ECO:0000256" key="4">
    <source>
        <dbReference type="ARBA" id="ARBA00023136"/>
    </source>
</evidence>